<sequence>MHVLFFVAFWACQLVSSVIFKYGGMYPKYHWHALIAGNVILLSASWFLIQLFRHFPQPIVIACCAGGTFVAVQFGMALYFKQSLSWIQVAGLFLIVAGIVITAYGTPSIASAGNK</sequence>
<evidence type="ECO:0000256" key="1">
    <source>
        <dbReference type="SAM" id="Phobius"/>
    </source>
</evidence>
<keyword evidence="3" id="KW-1185">Reference proteome</keyword>
<keyword evidence="1" id="KW-0812">Transmembrane</keyword>
<evidence type="ECO:0000313" key="2">
    <source>
        <dbReference type="EMBL" id="MFD2599685.1"/>
    </source>
</evidence>
<evidence type="ECO:0000313" key="3">
    <source>
        <dbReference type="Proteomes" id="UP001597393"/>
    </source>
</evidence>
<feature type="transmembrane region" description="Helical" evidence="1">
    <location>
        <begin position="33"/>
        <end position="52"/>
    </location>
</feature>
<feature type="transmembrane region" description="Helical" evidence="1">
    <location>
        <begin position="59"/>
        <end position="80"/>
    </location>
</feature>
<dbReference type="RefSeq" id="WP_380869812.1">
    <property type="nucleotide sequence ID" value="NZ_JBHUMA010000006.1"/>
</dbReference>
<keyword evidence="1" id="KW-1133">Transmembrane helix</keyword>
<name>A0ABW5NMS7_9SPHI</name>
<dbReference type="Gene3D" id="1.10.3730.20">
    <property type="match status" value="1"/>
</dbReference>
<dbReference type="Proteomes" id="UP001597393">
    <property type="component" value="Unassembled WGS sequence"/>
</dbReference>
<proteinExistence type="predicted"/>
<organism evidence="2 3">
    <name type="scientific">Sphingobacterium corticis</name>
    <dbReference type="NCBI Taxonomy" id="1812823"/>
    <lineage>
        <taxon>Bacteria</taxon>
        <taxon>Pseudomonadati</taxon>
        <taxon>Bacteroidota</taxon>
        <taxon>Sphingobacteriia</taxon>
        <taxon>Sphingobacteriales</taxon>
        <taxon>Sphingobacteriaceae</taxon>
        <taxon>Sphingobacterium</taxon>
    </lineage>
</organism>
<feature type="transmembrane region" description="Helical" evidence="1">
    <location>
        <begin position="86"/>
        <end position="105"/>
    </location>
</feature>
<protein>
    <submittedName>
        <fullName evidence="2">Uncharacterized protein</fullName>
    </submittedName>
</protein>
<accession>A0ABW5NMS7</accession>
<reference evidence="3" key="1">
    <citation type="journal article" date="2019" name="Int. J. Syst. Evol. Microbiol.">
        <title>The Global Catalogue of Microorganisms (GCM) 10K type strain sequencing project: providing services to taxonomists for standard genome sequencing and annotation.</title>
        <authorList>
            <consortium name="The Broad Institute Genomics Platform"/>
            <consortium name="The Broad Institute Genome Sequencing Center for Infectious Disease"/>
            <person name="Wu L."/>
            <person name="Ma J."/>
        </authorList>
    </citation>
    <scope>NUCLEOTIDE SEQUENCE [LARGE SCALE GENOMIC DNA]</scope>
    <source>
        <strain evidence="3">KCTC 42248</strain>
    </source>
</reference>
<dbReference type="SUPFAM" id="SSF103481">
    <property type="entry name" value="Multidrug resistance efflux transporter EmrE"/>
    <property type="match status" value="1"/>
</dbReference>
<dbReference type="EMBL" id="JBHUMA010000006">
    <property type="protein sequence ID" value="MFD2599685.1"/>
    <property type="molecule type" value="Genomic_DNA"/>
</dbReference>
<keyword evidence="1" id="KW-0472">Membrane</keyword>
<gene>
    <name evidence="2" type="ORF">ACFSQ3_12060</name>
</gene>
<dbReference type="InterPro" id="IPR037185">
    <property type="entry name" value="EmrE-like"/>
</dbReference>
<comment type="caution">
    <text evidence="2">The sequence shown here is derived from an EMBL/GenBank/DDBJ whole genome shotgun (WGS) entry which is preliminary data.</text>
</comment>